<dbReference type="SMART" id="SM00418">
    <property type="entry name" value="HTH_ARSR"/>
    <property type="match status" value="1"/>
</dbReference>
<dbReference type="InterPro" id="IPR001845">
    <property type="entry name" value="HTH_ArsR_DNA-bd_dom"/>
</dbReference>
<dbReference type="Gene3D" id="1.10.10.10">
    <property type="entry name" value="Winged helix-like DNA-binding domain superfamily/Winged helix DNA-binding domain"/>
    <property type="match status" value="1"/>
</dbReference>
<dbReference type="Pfam" id="PF01022">
    <property type="entry name" value="HTH_5"/>
    <property type="match status" value="1"/>
</dbReference>
<dbReference type="GO" id="GO:0003700">
    <property type="term" value="F:DNA-binding transcription factor activity"/>
    <property type="evidence" value="ECO:0007669"/>
    <property type="project" value="InterPro"/>
</dbReference>
<dbReference type="EMBL" id="PJCH01000017">
    <property type="protein sequence ID" value="PQA85646.1"/>
    <property type="molecule type" value="Genomic_DNA"/>
</dbReference>
<dbReference type="AlphaFoldDB" id="A0A2S7JZK0"/>
<dbReference type="SUPFAM" id="SSF46785">
    <property type="entry name" value="Winged helix' DNA-binding domain"/>
    <property type="match status" value="1"/>
</dbReference>
<dbReference type="CDD" id="cd00090">
    <property type="entry name" value="HTH_ARSR"/>
    <property type="match status" value="1"/>
</dbReference>
<proteinExistence type="predicted"/>
<dbReference type="PANTHER" id="PTHR38600:SF2">
    <property type="entry name" value="SLL0088 PROTEIN"/>
    <property type="match status" value="1"/>
</dbReference>
<dbReference type="InterPro" id="IPR036388">
    <property type="entry name" value="WH-like_DNA-bd_sf"/>
</dbReference>
<name>A0A2S7JZK0_9PROT</name>
<gene>
    <name evidence="2" type="ORF">CW354_22210</name>
</gene>
<reference evidence="2 3" key="1">
    <citation type="submission" date="2017-12" db="EMBL/GenBank/DDBJ databases">
        <authorList>
            <person name="Hurst M.R.H."/>
        </authorList>
    </citation>
    <scope>NUCLEOTIDE SEQUENCE [LARGE SCALE GENOMIC DNA]</scope>
    <source>
        <strain evidence="2 3">SY-3-19</strain>
    </source>
</reference>
<accession>A0A2S7JZK0</accession>
<dbReference type="PROSITE" id="PS50987">
    <property type="entry name" value="HTH_ARSR_2"/>
    <property type="match status" value="1"/>
</dbReference>
<dbReference type="OrthoDB" id="9790747at2"/>
<dbReference type="RefSeq" id="WP_104832286.1">
    <property type="nucleotide sequence ID" value="NZ_PJCH01000017.1"/>
</dbReference>
<dbReference type="NCBIfam" id="NF033788">
    <property type="entry name" value="HTH_metalloreg"/>
    <property type="match status" value="1"/>
</dbReference>
<evidence type="ECO:0000259" key="1">
    <source>
        <dbReference type="PROSITE" id="PS50987"/>
    </source>
</evidence>
<keyword evidence="3" id="KW-1185">Reference proteome</keyword>
<dbReference type="InterPro" id="IPR036390">
    <property type="entry name" value="WH_DNA-bd_sf"/>
</dbReference>
<dbReference type="PRINTS" id="PR00778">
    <property type="entry name" value="HTHARSR"/>
</dbReference>
<protein>
    <submittedName>
        <fullName evidence="2">Transcriptional regulator</fullName>
    </submittedName>
</protein>
<organism evidence="2 3">
    <name type="scientific">Hyphococcus luteus</name>
    <dbReference type="NCBI Taxonomy" id="2058213"/>
    <lineage>
        <taxon>Bacteria</taxon>
        <taxon>Pseudomonadati</taxon>
        <taxon>Pseudomonadota</taxon>
        <taxon>Alphaproteobacteria</taxon>
        <taxon>Parvularculales</taxon>
        <taxon>Parvularculaceae</taxon>
        <taxon>Hyphococcus</taxon>
    </lineage>
</organism>
<evidence type="ECO:0000313" key="3">
    <source>
        <dbReference type="Proteomes" id="UP000239504"/>
    </source>
</evidence>
<sequence length="110" mass="12137">MPARPPSADAQPVFRALADPTRRAIISMLAEGPRPIAEIAAAFDMTRPAVAKHLAILKDGGIIAVEAKGRERINRLNPEALKTAADWLGHFDRFWDERLAKLKDVVERTS</sequence>
<dbReference type="InterPro" id="IPR011991">
    <property type="entry name" value="ArsR-like_HTH"/>
</dbReference>
<evidence type="ECO:0000313" key="2">
    <source>
        <dbReference type="EMBL" id="PQA85646.1"/>
    </source>
</evidence>
<dbReference type="PANTHER" id="PTHR38600">
    <property type="entry name" value="TRANSCRIPTIONAL REGULATORY PROTEIN"/>
    <property type="match status" value="1"/>
</dbReference>
<feature type="domain" description="HTH arsR-type" evidence="1">
    <location>
        <begin position="2"/>
        <end position="106"/>
    </location>
</feature>
<comment type="caution">
    <text evidence="2">The sequence shown here is derived from an EMBL/GenBank/DDBJ whole genome shotgun (WGS) entry which is preliminary data.</text>
</comment>
<dbReference type="Proteomes" id="UP000239504">
    <property type="component" value="Unassembled WGS sequence"/>
</dbReference>